<evidence type="ECO:0000256" key="5">
    <source>
        <dbReference type="SAM" id="MobiDB-lite"/>
    </source>
</evidence>
<dbReference type="InterPro" id="IPR036898">
    <property type="entry name" value="RNA_pol_Rpb7-like_N_sf"/>
</dbReference>
<sequence length="283" mass="31065">MTTSIPVSTSHKKRKNATDPEHDSPKKKKKEKHREKEKLKQDKGKARIDSLTSEFLVTKATLKLSIPPIFASNLRAGAEEMLDSMIMRYIPSLSGVLVAHSNLRFLSPTASVTADCPFAVCTVDFDATVWSPRIAMKLVGKVILCSPDHVSLLVHRTFNVSIPYHHIPQDVWEFEYGPAENDPEYGAGAVEPSVDKGEDAPMKDGDNAQAEGETVEEASGRWVHRVTGTKLGGSDGYLEFTVVGQTVANEMLSLQGSIQYDPFSQEHLPHPPATPRSSGEKSK</sequence>
<dbReference type="EMBL" id="LVVM01000969">
    <property type="protein sequence ID" value="OJA19621.1"/>
    <property type="molecule type" value="Genomic_DNA"/>
</dbReference>
<name>A0A1J8QFB5_9AGAM</name>
<dbReference type="STRING" id="180088.A0A1J8QFB5"/>
<dbReference type="Proteomes" id="UP000183567">
    <property type="component" value="Unassembled WGS sequence"/>
</dbReference>
<dbReference type="InterPro" id="IPR045113">
    <property type="entry name" value="Rpb7-like"/>
</dbReference>
<feature type="region of interest" description="Disordered" evidence="5">
    <location>
        <begin position="1"/>
        <end position="45"/>
    </location>
</feature>
<evidence type="ECO:0000256" key="3">
    <source>
        <dbReference type="ARBA" id="ARBA00023163"/>
    </source>
</evidence>
<evidence type="ECO:0000256" key="1">
    <source>
        <dbReference type="ARBA" id="ARBA00004123"/>
    </source>
</evidence>
<reference evidence="7 8" key="1">
    <citation type="submission" date="2016-03" db="EMBL/GenBank/DDBJ databases">
        <title>Comparative genomics of the ectomycorrhizal sister species Rhizopogon vinicolor and Rhizopogon vesiculosus (Basidiomycota: Boletales) reveals a divergence of the mating type B locus.</title>
        <authorList>
            <person name="Mujic A.B."/>
            <person name="Kuo A."/>
            <person name="Tritt A."/>
            <person name="Lipzen A."/>
            <person name="Chen C."/>
            <person name="Johnson J."/>
            <person name="Sharma A."/>
            <person name="Barry K."/>
            <person name="Grigoriev I.V."/>
            <person name="Spatafora J.W."/>
        </authorList>
    </citation>
    <scope>NUCLEOTIDE SEQUENCE [LARGE SCALE GENOMIC DNA]</scope>
    <source>
        <strain evidence="7 8">AM-OR11-056</strain>
    </source>
</reference>
<accession>A0A1J8QFB5</accession>
<organism evidence="7 8">
    <name type="scientific">Rhizopogon vesiculosus</name>
    <dbReference type="NCBI Taxonomy" id="180088"/>
    <lineage>
        <taxon>Eukaryota</taxon>
        <taxon>Fungi</taxon>
        <taxon>Dikarya</taxon>
        <taxon>Basidiomycota</taxon>
        <taxon>Agaricomycotina</taxon>
        <taxon>Agaricomycetes</taxon>
        <taxon>Agaricomycetidae</taxon>
        <taxon>Boletales</taxon>
        <taxon>Suillineae</taxon>
        <taxon>Rhizopogonaceae</taxon>
        <taxon>Rhizopogon</taxon>
    </lineage>
</organism>
<dbReference type="OrthoDB" id="10250504at2759"/>
<evidence type="ECO:0000259" key="6">
    <source>
        <dbReference type="Pfam" id="PF17875"/>
    </source>
</evidence>
<dbReference type="Gene3D" id="2.40.50.1060">
    <property type="match status" value="1"/>
</dbReference>
<protein>
    <recommendedName>
        <fullName evidence="6">RPA43 OB domain-containing protein</fullName>
    </recommendedName>
</protein>
<evidence type="ECO:0000256" key="2">
    <source>
        <dbReference type="ARBA" id="ARBA00022478"/>
    </source>
</evidence>
<dbReference type="AlphaFoldDB" id="A0A1J8QFB5"/>
<dbReference type="GO" id="GO:0005736">
    <property type="term" value="C:RNA polymerase I complex"/>
    <property type="evidence" value="ECO:0007669"/>
    <property type="project" value="TreeGrafter"/>
</dbReference>
<dbReference type="InterPro" id="IPR041901">
    <property type="entry name" value="RNAP_I_Rpa43_N"/>
</dbReference>
<feature type="compositionally biased region" description="Basic and acidic residues" evidence="5">
    <location>
        <begin position="34"/>
        <end position="45"/>
    </location>
</feature>
<dbReference type="Pfam" id="PF17875">
    <property type="entry name" value="RPA43_OB"/>
    <property type="match status" value="1"/>
</dbReference>
<dbReference type="Gene3D" id="3.30.1490.120">
    <property type="entry name" value="RNA polymerase Rpb7-like, N-terminal domain"/>
    <property type="match status" value="1"/>
</dbReference>
<gene>
    <name evidence="7" type="ORF">AZE42_03866</name>
</gene>
<comment type="subcellular location">
    <subcellularLocation>
        <location evidence="1">Nucleus</location>
    </subcellularLocation>
</comment>
<dbReference type="CDD" id="cd04328">
    <property type="entry name" value="RNAP_I_Rpa43_N"/>
    <property type="match status" value="1"/>
</dbReference>
<evidence type="ECO:0000256" key="4">
    <source>
        <dbReference type="ARBA" id="ARBA00023242"/>
    </source>
</evidence>
<comment type="caution">
    <text evidence="7">The sequence shown here is derived from an EMBL/GenBank/DDBJ whole genome shotgun (WGS) entry which is preliminary data.</text>
</comment>
<dbReference type="PANTHER" id="PTHR12709">
    <property type="entry name" value="DNA-DIRECTED RNA POLYMERASE II, III"/>
    <property type="match status" value="1"/>
</dbReference>
<evidence type="ECO:0000313" key="8">
    <source>
        <dbReference type="Proteomes" id="UP000183567"/>
    </source>
</evidence>
<keyword evidence="8" id="KW-1185">Reference proteome</keyword>
<dbReference type="GO" id="GO:0006352">
    <property type="term" value="P:DNA-templated transcription initiation"/>
    <property type="evidence" value="ECO:0007669"/>
    <property type="project" value="InterPro"/>
</dbReference>
<evidence type="ECO:0000313" key="7">
    <source>
        <dbReference type="EMBL" id="OJA19621.1"/>
    </source>
</evidence>
<feature type="region of interest" description="Disordered" evidence="5">
    <location>
        <begin position="183"/>
        <end position="219"/>
    </location>
</feature>
<feature type="domain" description="RPA43 OB" evidence="6">
    <location>
        <begin position="132"/>
        <end position="258"/>
    </location>
</feature>
<keyword evidence="2" id="KW-0240">DNA-directed RNA polymerase</keyword>
<dbReference type="InterPro" id="IPR041178">
    <property type="entry name" value="RPA43_OB"/>
</dbReference>
<dbReference type="PANTHER" id="PTHR12709:SF5">
    <property type="entry name" value="DNA-DIRECTED RNA POLYMERASE I SUBUNIT RPA43"/>
    <property type="match status" value="1"/>
</dbReference>
<dbReference type="GO" id="GO:0006362">
    <property type="term" value="P:transcription elongation by RNA polymerase I"/>
    <property type="evidence" value="ECO:0007669"/>
    <property type="project" value="TreeGrafter"/>
</dbReference>
<proteinExistence type="predicted"/>
<keyword evidence="3" id="KW-0804">Transcription</keyword>
<feature type="region of interest" description="Disordered" evidence="5">
    <location>
        <begin position="258"/>
        <end position="283"/>
    </location>
</feature>
<feature type="compositionally biased region" description="Basic and acidic residues" evidence="5">
    <location>
        <begin position="193"/>
        <end position="206"/>
    </location>
</feature>
<keyword evidence="4" id="KW-0539">Nucleus</keyword>